<evidence type="ECO:0000313" key="3">
    <source>
        <dbReference type="EMBL" id="KAK5983190.1"/>
    </source>
</evidence>
<keyword evidence="1" id="KW-0472">Membrane</keyword>
<keyword evidence="4" id="KW-1185">Reference proteome</keyword>
<name>A0AAN8FSJ9_TRICO</name>
<reference evidence="3 4" key="1">
    <citation type="submission" date="2019-10" db="EMBL/GenBank/DDBJ databases">
        <title>Assembly and Annotation for the nematode Trichostrongylus colubriformis.</title>
        <authorList>
            <person name="Martin J."/>
        </authorList>
    </citation>
    <scope>NUCLEOTIDE SEQUENCE [LARGE SCALE GENOMIC DNA]</scope>
    <source>
        <strain evidence="3">G859</strain>
        <tissue evidence="3">Whole worm</tissue>
    </source>
</reference>
<dbReference type="AlphaFoldDB" id="A0AAN8FSJ9"/>
<gene>
    <name evidence="3" type="ORF">GCK32_012528</name>
</gene>
<feature type="signal peptide" evidence="2">
    <location>
        <begin position="1"/>
        <end position="17"/>
    </location>
</feature>
<keyword evidence="2" id="KW-0732">Signal</keyword>
<feature type="transmembrane region" description="Helical" evidence="1">
    <location>
        <begin position="140"/>
        <end position="163"/>
    </location>
</feature>
<evidence type="ECO:0000256" key="1">
    <source>
        <dbReference type="SAM" id="Phobius"/>
    </source>
</evidence>
<keyword evidence="1" id="KW-0812">Transmembrane</keyword>
<organism evidence="3 4">
    <name type="scientific">Trichostrongylus colubriformis</name>
    <name type="common">Black scour worm</name>
    <dbReference type="NCBI Taxonomy" id="6319"/>
    <lineage>
        <taxon>Eukaryota</taxon>
        <taxon>Metazoa</taxon>
        <taxon>Ecdysozoa</taxon>
        <taxon>Nematoda</taxon>
        <taxon>Chromadorea</taxon>
        <taxon>Rhabditida</taxon>
        <taxon>Rhabditina</taxon>
        <taxon>Rhabditomorpha</taxon>
        <taxon>Strongyloidea</taxon>
        <taxon>Trichostrongylidae</taxon>
        <taxon>Trichostrongylus</taxon>
    </lineage>
</organism>
<evidence type="ECO:0000256" key="2">
    <source>
        <dbReference type="SAM" id="SignalP"/>
    </source>
</evidence>
<accession>A0AAN8FSJ9</accession>
<protein>
    <submittedName>
        <fullName evidence="3">Uncharacterized protein</fullName>
    </submittedName>
</protein>
<evidence type="ECO:0000313" key="4">
    <source>
        <dbReference type="Proteomes" id="UP001331761"/>
    </source>
</evidence>
<comment type="caution">
    <text evidence="3">The sequence shown here is derived from an EMBL/GenBank/DDBJ whole genome shotgun (WGS) entry which is preliminary data.</text>
</comment>
<dbReference type="EMBL" id="WIXE01004270">
    <property type="protein sequence ID" value="KAK5983190.1"/>
    <property type="molecule type" value="Genomic_DNA"/>
</dbReference>
<sequence>MHAVAIVLLFIVDIAKAGKYHPCRTWPSYGLCPFQPHRGNRTMLFDKVVDEDCKDETNKTASSNDSKIKSVVNLDDVVIHNPCSSRKQNCAPSEVLHGNTTAIYSTCCCTGPYCTSLEDYDDGESFSNGDQIPFDEPHQLLVLAFAYATTAATLTISASLTLYKAYTNRLILKNQ</sequence>
<dbReference type="Proteomes" id="UP001331761">
    <property type="component" value="Unassembled WGS sequence"/>
</dbReference>
<feature type="chain" id="PRO_5042848001" evidence="2">
    <location>
        <begin position="18"/>
        <end position="175"/>
    </location>
</feature>
<keyword evidence="1" id="KW-1133">Transmembrane helix</keyword>
<proteinExistence type="predicted"/>